<dbReference type="SUPFAM" id="SSF52540">
    <property type="entry name" value="P-loop containing nucleoside triphosphate hydrolases"/>
    <property type="match status" value="1"/>
</dbReference>
<dbReference type="PROSITE" id="PS51755">
    <property type="entry name" value="OMPR_PHOB"/>
    <property type="match status" value="1"/>
</dbReference>
<dbReference type="EMBL" id="JAFMPK010000047">
    <property type="protein sequence ID" value="MBO0610861.1"/>
    <property type="molecule type" value="Genomic_DNA"/>
</dbReference>
<dbReference type="Proteomes" id="UP000664617">
    <property type="component" value="Unassembled WGS sequence"/>
</dbReference>
<dbReference type="InterPro" id="IPR051677">
    <property type="entry name" value="AfsR-DnrI-RedD_regulator"/>
</dbReference>
<organism evidence="9 10">
    <name type="scientific">Myceligenerans salitolerans</name>
    <dbReference type="NCBI Taxonomy" id="1230528"/>
    <lineage>
        <taxon>Bacteria</taxon>
        <taxon>Bacillati</taxon>
        <taxon>Actinomycetota</taxon>
        <taxon>Actinomycetes</taxon>
        <taxon>Micrococcales</taxon>
        <taxon>Promicromonosporaceae</taxon>
        <taxon>Myceligenerans</taxon>
    </lineage>
</organism>
<dbReference type="InterPro" id="IPR027417">
    <property type="entry name" value="P-loop_NTPase"/>
</dbReference>
<dbReference type="Gene3D" id="1.25.40.10">
    <property type="entry name" value="Tetratricopeptide repeat domain"/>
    <property type="match status" value="2"/>
</dbReference>
<dbReference type="SUPFAM" id="SSF48452">
    <property type="entry name" value="TPR-like"/>
    <property type="match status" value="2"/>
</dbReference>
<dbReference type="InterPro" id="IPR001867">
    <property type="entry name" value="OmpR/PhoB-type_DNA-bd"/>
</dbReference>
<dbReference type="SMART" id="SM01043">
    <property type="entry name" value="BTAD"/>
    <property type="match status" value="1"/>
</dbReference>
<evidence type="ECO:0000256" key="1">
    <source>
        <dbReference type="ARBA" id="ARBA00005820"/>
    </source>
</evidence>
<dbReference type="PANTHER" id="PTHR35807:SF1">
    <property type="entry name" value="TRANSCRIPTIONAL REGULATOR REDD"/>
    <property type="match status" value="1"/>
</dbReference>
<dbReference type="InterPro" id="IPR036388">
    <property type="entry name" value="WH-like_DNA-bd_sf"/>
</dbReference>
<keyword evidence="10" id="KW-1185">Reference proteome</keyword>
<feature type="repeat" description="TPR" evidence="5">
    <location>
        <begin position="737"/>
        <end position="770"/>
    </location>
</feature>
<evidence type="ECO:0000256" key="3">
    <source>
        <dbReference type="ARBA" id="ARBA00023125"/>
    </source>
</evidence>
<dbReference type="PROSITE" id="PS50293">
    <property type="entry name" value="TPR_REGION"/>
    <property type="match status" value="1"/>
</dbReference>
<dbReference type="Pfam" id="PF13424">
    <property type="entry name" value="TPR_12"/>
    <property type="match status" value="2"/>
</dbReference>
<evidence type="ECO:0000313" key="9">
    <source>
        <dbReference type="EMBL" id="MBO0610861.1"/>
    </source>
</evidence>
<dbReference type="Gene3D" id="1.10.10.10">
    <property type="entry name" value="Winged helix-like DNA-binding domain superfamily/Winged helix DNA-binding domain"/>
    <property type="match status" value="1"/>
</dbReference>
<feature type="region of interest" description="Disordered" evidence="7">
    <location>
        <begin position="896"/>
        <end position="946"/>
    </location>
</feature>
<dbReference type="Pfam" id="PF00486">
    <property type="entry name" value="Trans_reg_C"/>
    <property type="match status" value="1"/>
</dbReference>
<dbReference type="Gene3D" id="3.40.50.300">
    <property type="entry name" value="P-loop containing nucleotide triphosphate hydrolases"/>
    <property type="match status" value="1"/>
</dbReference>
<evidence type="ECO:0000256" key="6">
    <source>
        <dbReference type="PROSITE-ProRule" id="PRU01091"/>
    </source>
</evidence>
<dbReference type="InterPro" id="IPR011990">
    <property type="entry name" value="TPR-like_helical_dom_sf"/>
</dbReference>
<name>A0ABS3IE25_9MICO</name>
<accession>A0ABS3IE25</accession>
<dbReference type="PANTHER" id="PTHR35807">
    <property type="entry name" value="TRANSCRIPTIONAL REGULATOR REDD-RELATED"/>
    <property type="match status" value="1"/>
</dbReference>
<feature type="DNA-binding region" description="OmpR/PhoB-type" evidence="6">
    <location>
        <begin position="1"/>
        <end position="87"/>
    </location>
</feature>
<evidence type="ECO:0000256" key="2">
    <source>
        <dbReference type="ARBA" id="ARBA00023015"/>
    </source>
</evidence>
<dbReference type="Pfam" id="PF03704">
    <property type="entry name" value="BTAD"/>
    <property type="match status" value="1"/>
</dbReference>
<dbReference type="SMART" id="SM00028">
    <property type="entry name" value="TPR"/>
    <property type="match status" value="4"/>
</dbReference>
<evidence type="ECO:0000256" key="7">
    <source>
        <dbReference type="SAM" id="MobiDB-lite"/>
    </source>
</evidence>
<dbReference type="InterPro" id="IPR019734">
    <property type="entry name" value="TPR_rpt"/>
</dbReference>
<dbReference type="RefSeq" id="WP_207276754.1">
    <property type="nucleotide sequence ID" value="NZ_JAFMPK010000047.1"/>
</dbReference>
<evidence type="ECO:0000313" key="10">
    <source>
        <dbReference type="Proteomes" id="UP000664617"/>
    </source>
</evidence>
<dbReference type="InterPro" id="IPR005158">
    <property type="entry name" value="BTAD"/>
</dbReference>
<keyword evidence="3 6" id="KW-0238">DNA-binding</keyword>
<sequence length="946" mass="102485">MVEFAVLGSIKVGDVAVRGRMQRTLLAVLLSRANETVPVSELSEHLWPRAPHDRAGQRLHLHVHRLRQVLGDPARLARVGDGYRLRVLPGELDAERFDSLVREAENAPERCVELVDDALALWRGVPFGDLDGPALAEVTARLTERRLFATELRCAAELRRGRHAAAVAELTDVVARHPLRERPAELLMTALYRSGRQAEALAVYRRTRRVLVDELGVEPGERLRVLERQVLAGEPIETERPAPGPGGTGRLTPAQLPHDAKAFTGRSRELSELDSAEGSAVVVISGTAGVGKTWLAVRWAHRARERFPDGQLHVDLRGYGPDDAVSPHEALAGFLRSLGVEGGDVPTTTAERAALFRTLLAGRRVLVMVDNARSVDQVRPLLPGGRTSLTLVTSRDALTGLAVREGARRLELDRMPAGEAAALFRETAGGQAADPEAVTTVVERCARLPLALRIAAEQLSFRPGMDVARLAAELGEENRLDTLDLDDPHTAVRSVFSWSYTRADPAAARLFRLYGLHPGHDLSTNALAALAGTDVATARRAVGSLVRAGMIEQGPAGRPAPHDLMREYARELALAHEPAPEREAALHRLSGWYLHTAVAARRLVDPALGPIALAGPRPSAVPAFPDRGAALRWFDVERPNLVAVVRYAADAAPDLAWRLAGSLLAYFYLGKHWDDWLTTHRLGLTAARACEDPLGSARMLNGLGVAYSDLGRHHEAVAVHEEADALHLVAEDPPGMAWNLNNLGVVYDKMGRFADALDRYERALELFTALGNDHARGLVLYNIGDLQLQAGNTTHAADLIRRALRIQERAGDLGGRRFALRGLGDLASGAGRPAEARDHYGRALDLSRELGDRLRTAELLDRLARAETDLGNHRVAAAHALEAAGIRTALGALAGRAETEDHAPARESAGGPTPPAGPADRSRPAAPQGRHDGARRRRHDRRRAPG</sequence>
<feature type="region of interest" description="Disordered" evidence="7">
    <location>
        <begin position="234"/>
        <end position="253"/>
    </location>
</feature>
<gene>
    <name evidence="9" type="ORF">J0911_17695</name>
</gene>
<dbReference type="PRINTS" id="PR00364">
    <property type="entry name" value="DISEASERSIST"/>
</dbReference>
<dbReference type="SMART" id="SM00862">
    <property type="entry name" value="Trans_reg_C"/>
    <property type="match status" value="1"/>
</dbReference>
<comment type="caution">
    <text evidence="9">The sequence shown here is derived from an EMBL/GenBank/DDBJ whole genome shotgun (WGS) entry which is preliminary data.</text>
</comment>
<dbReference type="SUPFAM" id="SSF46894">
    <property type="entry name" value="C-terminal effector domain of the bipartite response regulators"/>
    <property type="match status" value="1"/>
</dbReference>
<dbReference type="Pfam" id="PF13374">
    <property type="entry name" value="TPR_10"/>
    <property type="match status" value="1"/>
</dbReference>
<evidence type="ECO:0000256" key="4">
    <source>
        <dbReference type="ARBA" id="ARBA00023163"/>
    </source>
</evidence>
<dbReference type="CDD" id="cd15831">
    <property type="entry name" value="BTAD"/>
    <property type="match status" value="1"/>
</dbReference>
<comment type="similarity">
    <text evidence="1">Belongs to the AfsR/DnrI/RedD regulatory family.</text>
</comment>
<evidence type="ECO:0000259" key="8">
    <source>
        <dbReference type="PROSITE" id="PS51755"/>
    </source>
</evidence>
<keyword evidence="4" id="KW-0804">Transcription</keyword>
<keyword evidence="5" id="KW-0802">TPR repeat</keyword>
<feature type="compositionally biased region" description="Basic residues" evidence="7">
    <location>
        <begin position="933"/>
        <end position="946"/>
    </location>
</feature>
<reference evidence="10" key="2">
    <citation type="submission" date="2023-07" db="EMBL/GenBank/DDBJ databases">
        <title>Myceligenerans salitolerans sp. nov., a halotolerant actinomycete isolated from a salt lake in Xinjiang, China.</title>
        <authorList>
            <person name="Guan T."/>
        </authorList>
    </citation>
    <scope>NUCLEOTIDE SEQUENCE [LARGE SCALE GENOMIC DNA]</scope>
    <source>
        <strain evidence="10">XHU 5031</strain>
    </source>
</reference>
<evidence type="ECO:0000256" key="5">
    <source>
        <dbReference type="PROSITE-ProRule" id="PRU00339"/>
    </source>
</evidence>
<reference evidence="9 10" key="1">
    <citation type="submission" date="2021-03" db="EMBL/GenBank/DDBJ databases">
        <authorList>
            <person name="Xin L."/>
        </authorList>
    </citation>
    <scope>NUCLEOTIDE SEQUENCE [LARGE SCALE GENOMIC DNA]</scope>
    <source>
        <strain evidence="9 10">XHU 5031</strain>
    </source>
</reference>
<feature type="domain" description="OmpR/PhoB-type" evidence="8">
    <location>
        <begin position="1"/>
        <end position="87"/>
    </location>
</feature>
<dbReference type="InterPro" id="IPR016032">
    <property type="entry name" value="Sig_transdc_resp-reg_C-effctor"/>
</dbReference>
<protein>
    <submittedName>
        <fullName evidence="9">Tetratricopeptide repeat protein</fullName>
    </submittedName>
</protein>
<keyword evidence="2" id="KW-0805">Transcription regulation</keyword>
<dbReference type="PROSITE" id="PS50005">
    <property type="entry name" value="TPR"/>
    <property type="match status" value="1"/>
</dbReference>
<proteinExistence type="inferred from homology"/>